<evidence type="ECO:0000256" key="1">
    <source>
        <dbReference type="SAM" id="MobiDB-lite"/>
    </source>
</evidence>
<reference evidence="2" key="1">
    <citation type="journal article" date="2023" name="Nat. Commun.">
        <title>Diploid and tetraploid genomes of Acorus and the evolution of monocots.</title>
        <authorList>
            <person name="Ma L."/>
            <person name="Liu K.W."/>
            <person name="Li Z."/>
            <person name="Hsiao Y.Y."/>
            <person name="Qi Y."/>
            <person name="Fu T."/>
            <person name="Tang G.D."/>
            <person name="Zhang D."/>
            <person name="Sun W.H."/>
            <person name="Liu D.K."/>
            <person name="Li Y."/>
            <person name="Chen G.Z."/>
            <person name="Liu X.D."/>
            <person name="Liao X.Y."/>
            <person name="Jiang Y.T."/>
            <person name="Yu X."/>
            <person name="Hao Y."/>
            <person name="Huang J."/>
            <person name="Zhao X.W."/>
            <person name="Ke S."/>
            <person name="Chen Y.Y."/>
            <person name="Wu W.L."/>
            <person name="Hsu J.L."/>
            <person name="Lin Y.F."/>
            <person name="Huang M.D."/>
            <person name="Li C.Y."/>
            <person name="Huang L."/>
            <person name="Wang Z.W."/>
            <person name="Zhao X."/>
            <person name="Zhong W.Y."/>
            <person name="Peng D.H."/>
            <person name="Ahmad S."/>
            <person name="Lan S."/>
            <person name="Zhang J.S."/>
            <person name="Tsai W.C."/>
            <person name="Van de Peer Y."/>
            <person name="Liu Z.J."/>
        </authorList>
    </citation>
    <scope>NUCLEOTIDE SEQUENCE</scope>
    <source>
        <strain evidence="2">SCP</strain>
    </source>
</reference>
<name>A0AAV9AXC4_ACOGR</name>
<evidence type="ECO:0000313" key="3">
    <source>
        <dbReference type="Proteomes" id="UP001179952"/>
    </source>
</evidence>
<dbReference type="PANTHER" id="PTHR47471:SF1">
    <property type="entry name" value="PROTEIN ESSENTIAL FOR POTEXVIRUS ACCUMULATION 1"/>
    <property type="match status" value="1"/>
</dbReference>
<dbReference type="Proteomes" id="UP001179952">
    <property type="component" value="Unassembled WGS sequence"/>
</dbReference>
<organism evidence="2 3">
    <name type="scientific">Acorus gramineus</name>
    <name type="common">Dwarf sweet flag</name>
    <dbReference type="NCBI Taxonomy" id="55184"/>
    <lineage>
        <taxon>Eukaryota</taxon>
        <taxon>Viridiplantae</taxon>
        <taxon>Streptophyta</taxon>
        <taxon>Embryophyta</taxon>
        <taxon>Tracheophyta</taxon>
        <taxon>Spermatophyta</taxon>
        <taxon>Magnoliopsida</taxon>
        <taxon>Liliopsida</taxon>
        <taxon>Acoraceae</taxon>
        <taxon>Acorus</taxon>
    </lineage>
</organism>
<comment type="caution">
    <text evidence="2">The sequence shown here is derived from an EMBL/GenBank/DDBJ whole genome shotgun (WGS) entry which is preliminary data.</text>
</comment>
<dbReference type="PANTHER" id="PTHR47471">
    <property type="entry name" value="GYF DOMAIN-CONTAINING PROTEIN"/>
    <property type="match status" value="1"/>
</dbReference>
<sequence length="243" mass="27266">MADRSNAGLHHHLTIAKPEQNPKDMQGSDSPIPLSPQWLMPKPRENMLGIGNGEAHFSPHPSHVDPVKALGNGEKFHDTERKKDVFNHLSWIWKLDAVIVGMMKKGRPILEFMEIVELRERKSQVIHAGQNAGWIIPLDILLKHVEFHLHEGTSQAIGIMKVIMINDATGNGIHIGDLMIGSERVDVRSGRILVEMVMDLVIKVSFIQLFMERIWTGKGTIILAHGGLTIKIVEEVNLHIIKL</sequence>
<evidence type="ECO:0000313" key="2">
    <source>
        <dbReference type="EMBL" id="KAK1268914.1"/>
    </source>
</evidence>
<protein>
    <submittedName>
        <fullName evidence="2">Uncharacterized protein</fullName>
    </submittedName>
</protein>
<accession>A0AAV9AXC4</accession>
<proteinExistence type="predicted"/>
<gene>
    <name evidence="2" type="ORF">QJS04_geneDACA005384</name>
</gene>
<keyword evidence="3" id="KW-1185">Reference proteome</keyword>
<reference evidence="2" key="2">
    <citation type="submission" date="2023-06" db="EMBL/GenBank/DDBJ databases">
        <authorList>
            <person name="Ma L."/>
            <person name="Liu K.-W."/>
            <person name="Li Z."/>
            <person name="Hsiao Y.-Y."/>
            <person name="Qi Y."/>
            <person name="Fu T."/>
            <person name="Tang G."/>
            <person name="Zhang D."/>
            <person name="Sun W.-H."/>
            <person name="Liu D.-K."/>
            <person name="Li Y."/>
            <person name="Chen G.-Z."/>
            <person name="Liu X.-D."/>
            <person name="Liao X.-Y."/>
            <person name="Jiang Y.-T."/>
            <person name="Yu X."/>
            <person name="Hao Y."/>
            <person name="Huang J."/>
            <person name="Zhao X.-W."/>
            <person name="Ke S."/>
            <person name="Chen Y.-Y."/>
            <person name="Wu W.-L."/>
            <person name="Hsu J.-L."/>
            <person name="Lin Y.-F."/>
            <person name="Huang M.-D."/>
            <person name="Li C.-Y."/>
            <person name="Huang L."/>
            <person name="Wang Z.-W."/>
            <person name="Zhao X."/>
            <person name="Zhong W.-Y."/>
            <person name="Peng D.-H."/>
            <person name="Ahmad S."/>
            <person name="Lan S."/>
            <person name="Zhang J.-S."/>
            <person name="Tsai W.-C."/>
            <person name="Van De Peer Y."/>
            <person name="Liu Z.-J."/>
        </authorList>
    </citation>
    <scope>NUCLEOTIDE SEQUENCE</scope>
    <source>
        <strain evidence="2">SCP</strain>
        <tissue evidence="2">Leaves</tissue>
    </source>
</reference>
<dbReference type="AlphaFoldDB" id="A0AAV9AXC4"/>
<dbReference type="EMBL" id="JAUJYN010000006">
    <property type="protein sequence ID" value="KAK1268914.1"/>
    <property type="molecule type" value="Genomic_DNA"/>
</dbReference>
<feature type="region of interest" description="Disordered" evidence="1">
    <location>
        <begin position="1"/>
        <end position="38"/>
    </location>
</feature>